<proteinExistence type="predicted"/>
<evidence type="ECO:0000313" key="3">
    <source>
        <dbReference type="Proteomes" id="UP000235589"/>
    </source>
</evidence>
<evidence type="ECO:0000313" key="2">
    <source>
        <dbReference type="EMBL" id="AUO18706.1"/>
    </source>
</evidence>
<dbReference type="RefSeq" id="WP_306560434.1">
    <property type="nucleotide sequence ID" value="NZ_JAUURW010000020.1"/>
</dbReference>
<dbReference type="EMBL" id="CP020991">
    <property type="protein sequence ID" value="AUO18706.1"/>
    <property type="molecule type" value="Genomic_DNA"/>
</dbReference>
<keyword evidence="3" id="KW-1185">Reference proteome</keyword>
<feature type="domain" description="Shedu protein SduA C-terminal" evidence="1">
    <location>
        <begin position="197"/>
        <end position="342"/>
    </location>
</feature>
<dbReference type="Pfam" id="PF14082">
    <property type="entry name" value="SduA_C"/>
    <property type="match status" value="1"/>
</dbReference>
<organism evidence="2 3">
    <name type="scientific">Monoglobus pectinilyticus</name>
    <dbReference type="NCBI Taxonomy" id="1981510"/>
    <lineage>
        <taxon>Bacteria</taxon>
        <taxon>Bacillati</taxon>
        <taxon>Bacillota</taxon>
        <taxon>Clostridia</taxon>
        <taxon>Monoglobales</taxon>
        <taxon>Monoglobaceae</taxon>
        <taxon>Monoglobus</taxon>
    </lineage>
</organism>
<sequence length="346" mass="39487">MNQDSYMDPIEGKTYISPSIKNKYGIEDSIRIVTRAIDSKETYEMVKIKDEIVLRETVGGKNIITAKVFEGSRNILVLNIQEYTAKTGNPHKLGFAFIGDEITKLYSFIRDVQTMHFGSKRYQRLSDDDIEYIEITDQQAKRMVEENQELFSNILRSQITNEDVVTIGYRKKQIEIFKKFLVDKNYFSDVKNKYNYSSEKVWQTFFEKNPWIFGYGLGYVFLSSLDDKKLEQIVQGFNINGYGKRVDGLMKTKGVISNLCFVEIKTDSTNLLEITSYRSGCYAASRELVGAIAQVQGTVAAAVKSLSEKLSITDKSGNPTGEEIYSYQPKAFLVIGNLMNLKLKMV</sequence>
<reference evidence="2 3" key="1">
    <citation type="submission" date="2017-04" db="EMBL/GenBank/DDBJ databases">
        <title>Monoglobus pectinilyticus 14 draft genome.</title>
        <authorList>
            <person name="Kim C."/>
            <person name="Rosendale D.I."/>
            <person name="Kelly W.J."/>
            <person name="Tannock G.W."/>
            <person name="Patchett M.L."/>
            <person name="Jordens J.Z."/>
        </authorList>
    </citation>
    <scope>NUCLEOTIDE SEQUENCE [LARGE SCALE GENOMIC DNA]</scope>
    <source>
        <strain evidence="2 3">14</strain>
    </source>
</reference>
<dbReference type="Proteomes" id="UP000235589">
    <property type="component" value="Chromosome"/>
</dbReference>
<dbReference type="KEGG" id="mpec:B9O19_00523"/>
<evidence type="ECO:0000259" key="1">
    <source>
        <dbReference type="Pfam" id="PF14082"/>
    </source>
</evidence>
<accession>A0A2K9P0A7</accession>
<protein>
    <recommendedName>
        <fullName evidence="1">Shedu protein SduA C-terminal domain-containing protein</fullName>
    </recommendedName>
</protein>
<dbReference type="AlphaFoldDB" id="A0A2K9P0A7"/>
<gene>
    <name evidence="2" type="ORF">B9O19_00523</name>
</gene>
<dbReference type="InterPro" id="IPR025359">
    <property type="entry name" value="SduA_C"/>
</dbReference>
<name>A0A2K9P0A7_9FIRM</name>